<organism evidence="2 3">
    <name type="scientific">Microbacterium hydrocarbonoxydans</name>
    <dbReference type="NCBI Taxonomy" id="273678"/>
    <lineage>
        <taxon>Bacteria</taxon>
        <taxon>Bacillati</taxon>
        <taxon>Actinomycetota</taxon>
        <taxon>Actinomycetes</taxon>
        <taxon>Micrococcales</taxon>
        <taxon>Microbacteriaceae</taxon>
        <taxon>Microbacterium</taxon>
    </lineage>
</organism>
<feature type="domain" description="DUF4166" evidence="1">
    <location>
        <begin position="19"/>
        <end position="200"/>
    </location>
</feature>
<sequence>MSAVEPLFLRVLGEQAGLLDPELRAQLREGARPGGADGVFDVAGSRLRLLSALARPFVGPGLIITRFQRDVSFSMQEIPEPTPTGEQSLVTRREFRFAGGSQRVVDRIVATGRPGELRSALGERGRIEVLMLCSVTPEGRLRMRSHRVLVRLGPARVPLAGPLGLRVDVEDGWDEALQCRTIDMRARSPLLGVVLEYRGRYRRTAAASRDFQ</sequence>
<evidence type="ECO:0000313" key="2">
    <source>
        <dbReference type="EMBL" id="KJL49233.1"/>
    </source>
</evidence>
<dbReference type="InterPro" id="IPR025311">
    <property type="entry name" value="DUF4166"/>
</dbReference>
<reference evidence="2 3" key="1">
    <citation type="submission" date="2015-02" db="EMBL/GenBank/DDBJ databases">
        <title>Draft genome sequences of ten Microbacterium spp. with emphasis on heavy metal contaminated environments.</title>
        <authorList>
            <person name="Corretto E."/>
        </authorList>
    </citation>
    <scope>NUCLEOTIDE SEQUENCE [LARGE SCALE GENOMIC DNA]</scope>
    <source>
        <strain evidence="2 3">SA35</strain>
    </source>
</reference>
<evidence type="ECO:0000313" key="3">
    <source>
        <dbReference type="Proteomes" id="UP000033900"/>
    </source>
</evidence>
<name>A0A0M2HXT2_9MICO</name>
<dbReference type="Pfam" id="PF13761">
    <property type="entry name" value="DUF4166"/>
    <property type="match status" value="1"/>
</dbReference>
<gene>
    <name evidence="2" type="ORF">RS84_00346</name>
</gene>
<comment type="caution">
    <text evidence="2">The sequence shown here is derived from an EMBL/GenBank/DDBJ whole genome shotgun (WGS) entry which is preliminary data.</text>
</comment>
<dbReference type="Proteomes" id="UP000033900">
    <property type="component" value="Unassembled WGS sequence"/>
</dbReference>
<proteinExistence type="predicted"/>
<dbReference type="OrthoDB" id="2448833at2"/>
<dbReference type="PATRIC" id="fig|273678.4.peg.339"/>
<evidence type="ECO:0000259" key="1">
    <source>
        <dbReference type="Pfam" id="PF13761"/>
    </source>
</evidence>
<protein>
    <recommendedName>
        <fullName evidence="1">DUF4166 domain-containing protein</fullName>
    </recommendedName>
</protein>
<dbReference type="RefSeq" id="WP_045256023.1">
    <property type="nucleotide sequence ID" value="NZ_JYJB01000004.1"/>
</dbReference>
<accession>A0A0M2HXT2</accession>
<keyword evidence="3" id="KW-1185">Reference proteome</keyword>
<dbReference type="EMBL" id="JYJB01000004">
    <property type="protein sequence ID" value="KJL49233.1"/>
    <property type="molecule type" value="Genomic_DNA"/>
</dbReference>
<dbReference type="AlphaFoldDB" id="A0A0M2HXT2"/>
<dbReference type="STRING" id="273678.RS84_00346"/>